<dbReference type="Gene3D" id="3.40.1520.20">
    <property type="match status" value="2"/>
</dbReference>
<accession>A0A2R8BJ25</accession>
<name>A0A2R8BJ25_9RHOB</name>
<dbReference type="Gene3D" id="3.30.1330.60">
    <property type="entry name" value="OmpA-like domain"/>
    <property type="match status" value="1"/>
</dbReference>
<keyword evidence="8" id="KW-1185">Reference proteome</keyword>
<dbReference type="AlphaFoldDB" id="A0A2R8BJ25"/>
<dbReference type="PANTHER" id="PTHR30329:SF21">
    <property type="entry name" value="LIPOPROTEIN YIAD-RELATED"/>
    <property type="match status" value="1"/>
</dbReference>
<reference evidence="7 8" key="1">
    <citation type="submission" date="2018-03" db="EMBL/GenBank/DDBJ databases">
        <authorList>
            <person name="Keele B.F."/>
        </authorList>
    </citation>
    <scope>NUCLEOTIDE SEQUENCE [LARGE SCALE GENOMIC DNA]</scope>
    <source>
        <strain evidence="7 8">CECT 8626</strain>
    </source>
</reference>
<evidence type="ECO:0000256" key="4">
    <source>
        <dbReference type="PROSITE-ProRule" id="PRU00473"/>
    </source>
</evidence>
<dbReference type="SUPFAM" id="SSF103088">
    <property type="entry name" value="OmpA-like"/>
    <property type="match status" value="1"/>
</dbReference>
<dbReference type="InterPro" id="IPR006665">
    <property type="entry name" value="OmpA-like"/>
</dbReference>
<proteinExistence type="predicted"/>
<dbReference type="RefSeq" id="WP_108853515.1">
    <property type="nucleotide sequence ID" value="NZ_OMOQ01000002.1"/>
</dbReference>
<evidence type="ECO:0000256" key="3">
    <source>
        <dbReference type="ARBA" id="ARBA00023237"/>
    </source>
</evidence>
<dbReference type="CDD" id="cd07185">
    <property type="entry name" value="OmpA_C-like"/>
    <property type="match status" value="1"/>
</dbReference>
<feature type="domain" description="OmpA-like" evidence="6">
    <location>
        <begin position="494"/>
        <end position="611"/>
    </location>
</feature>
<sequence>MRLNPLRTLPPRLVAPLIFALAAGLSILTAAWAAEVVERRSAAGVIEALSGAGHGWAEVSTDGLQVMLSGTAPTETARFRALSTAGAVVDPDRLIDAMDVTDAAAIAAPDFVIEILRNADGISLIGLVPEAADRAQIVAQLTNVAGTGSVTDMLEAASHPVPDGWKEAVEFGIEALAVLPRSKVSISATRISVTAISDSAAEKARIESELSRKAPRGLRLVLDISAPRPVITPFTLRFIIDQQSTRFDACSADSERARDRIIAAAVAAGASGKSACTIGLGVPTPDWAEAVTMGIAALKDLGAGSITYSDADISLIAADTVSQEAFDRVVGELESNLPEVFSLHAVLTPEPEAPSADTGIKEFSATLSEDGRLDLRGRLGGELSREAVESFARARFGGAKVYAAMRLDPEVPPGWPVRVLAALEAMGELSYGSVIVRPALIRITGVTGSTTASDAVARILSDKLGDAQQFDLNIRYDEKLDPLLGLPTDEECETELNQILAFAKINFEPGSAQIAIDAKDTLDKIADRMRDCADFPMEIAGHTDSQGREEMNLSLSQERAEAVIGALMSRRVLTGNLTAVGYGETVPIADNGTDEGREANRRIEFRLLRPASSEVAGEGEDQGEVTSEGGPAIVVEVQTPDGDTIRPRKRPEATD</sequence>
<gene>
    <name evidence="7" type="primary">arfA_2</name>
    <name evidence="7" type="ORF">DEA8626_02469</name>
</gene>
<evidence type="ECO:0000256" key="5">
    <source>
        <dbReference type="SAM" id="MobiDB-lite"/>
    </source>
</evidence>
<keyword evidence="2 4" id="KW-0472">Membrane</keyword>
<protein>
    <submittedName>
        <fullName evidence="7">Peptidoglycan-binding protein ArfA</fullName>
    </submittedName>
</protein>
<evidence type="ECO:0000256" key="2">
    <source>
        <dbReference type="ARBA" id="ARBA00023136"/>
    </source>
</evidence>
<dbReference type="InterPro" id="IPR006664">
    <property type="entry name" value="OMP_bac"/>
</dbReference>
<evidence type="ECO:0000313" key="7">
    <source>
        <dbReference type="EMBL" id="SPH23405.1"/>
    </source>
</evidence>
<feature type="compositionally biased region" description="Basic and acidic residues" evidence="5">
    <location>
        <begin position="643"/>
        <end position="655"/>
    </location>
</feature>
<dbReference type="OrthoDB" id="5525824at2"/>
<dbReference type="InterPro" id="IPR036737">
    <property type="entry name" value="OmpA-like_sf"/>
</dbReference>
<dbReference type="PANTHER" id="PTHR30329">
    <property type="entry name" value="STATOR ELEMENT OF FLAGELLAR MOTOR COMPLEX"/>
    <property type="match status" value="1"/>
</dbReference>
<dbReference type="InterPro" id="IPR050330">
    <property type="entry name" value="Bact_OuterMem_StrucFunc"/>
</dbReference>
<keyword evidence="3" id="KW-0998">Cell outer membrane</keyword>
<dbReference type="Pfam" id="PF00691">
    <property type="entry name" value="OmpA"/>
    <property type="match status" value="1"/>
</dbReference>
<dbReference type="GO" id="GO:0009279">
    <property type="term" value="C:cell outer membrane"/>
    <property type="evidence" value="ECO:0007669"/>
    <property type="project" value="UniProtKB-SubCell"/>
</dbReference>
<comment type="subcellular location">
    <subcellularLocation>
        <location evidence="1">Cell outer membrane</location>
    </subcellularLocation>
</comment>
<dbReference type="PRINTS" id="PR01021">
    <property type="entry name" value="OMPADOMAIN"/>
</dbReference>
<organism evidence="7 8">
    <name type="scientific">Albidovulum aquaemixtae</name>
    <dbReference type="NCBI Taxonomy" id="1542388"/>
    <lineage>
        <taxon>Bacteria</taxon>
        <taxon>Pseudomonadati</taxon>
        <taxon>Pseudomonadota</taxon>
        <taxon>Alphaproteobacteria</taxon>
        <taxon>Rhodobacterales</taxon>
        <taxon>Paracoccaceae</taxon>
        <taxon>Albidovulum</taxon>
    </lineage>
</organism>
<dbReference type="Proteomes" id="UP000244924">
    <property type="component" value="Unassembled WGS sequence"/>
</dbReference>
<dbReference type="PROSITE" id="PS51123">
    <property type="entry name" value="OMPA_2"/>
    <property type="match status" value="1"/>
</dbReference>
<dbReference type="EMBL" id="OMOQ01000002">
    <property type="protein sequence ID" value="SPH23405.1"/>
    <property type="molecule type" value="Genomic_DNA"/>
</dbReference>
<feature type="region of interest" description="Disordered" evidence="5">
    <location>
        <begin position="610"/>
        <end position="655"/>
    </location>
</feature>
<evidence type="ECO:0000259" key="6">
    <source>
        <dbReference type="PROSITE" id="PS51123"/>
    </source>
</evidence>
<evidence type="ECO:0000313" key="8">
    <source>
        <dbReference type="Proteomes" id="UP000244924"/>
    </source>
</evidence>
<evidence type="ECO:0000256" key="1">
    <source>
        <dbReference type="ARBA" id="ARBA00004442"/>
    </source>
</evidence>